<dbReference type="PANTHER" id="PTHR40661:SF1">
    <property type="entry name" value="HTH CRO_C1-TYPE DOMAIN-CONTAINING PROTEIN"/>
    <property type="match status" value="1"/>
</dbReference>
<comment type="caution">
    <text evidence="5">The sequence shown here is derived from an EMBL/GenBank/DDBJ whole genome shotgun (WGS) entry which is preliminary data.</text>
</comment>
<dbReference type="Proteomes" id="UP000281691">
    <property type="component" value="Unassembled WGS sequence"/>
</dbReference>
<evidence type="ECO:0000256" key="1">
    <source>
        <dbReference type="ARBA" id="ARBA00023015"/>
    </source>
</evidence>
<keyword evidence="3" id="KW-0804">Transcription</keyword>
<dbReference type="PROSITE" id="PS50943">
    <property type="entry name" value="HTH_CROC1"/>
    <property type="match status" value="1"/>
</dbReference>
<evidence type="ECO:0000313" key="6">
    <source>
        <dbReference type="Proteomes" id="UP000281691"/>
    </source>
</evidence>
<dbReference type="InterPro" id="IPR036286">
    <property type="entry name" value="LexA/Signal_pep-like_sf"/>
</dbReference>
<dbReference type="InterPro" id="IPR015927">
    <property type="entry name" value="Peptidase_S24_S26A/B/C"/>
</dbReference>
<protein>
    <submittedName>
        <fullName evidence="5">Phage repressor protein C with HTH and peptisase S24 domain</fullName>
    </submittedName>
</protein>
<dbReference type="CDD" id="cd00093">
    <property type="entry name" value="HTH_XRE"/>
    <property type="match status" value="1"/>
</dbReference>
<dbReference type="InterPro" id="IPR010982">
    <property type="entry name" value="Lambda_DNA-bd_dom_sf"/>
</dbReference>
<keyword evidence="2" id="KW-0238">DNA-binding</keyword>
<keyword evidence="6" id="KW-1185">Reference proteome</keyword>
<dbReference type="Pfam" id="PF00717">
    <property type="entry name" value="Peptidase_S24"/>
    <property type="match status" value="1"/>
</dbReference>
<dbReference type="AlphaFoldDB" id="A0A3N4W900"/>
<dbReference type="EMBL" id="RKQP01000001">
    <property type="protein sequence ID" value="RPE86017.1"/>
    <property type="molecule type" value="Genomic_DNA"/>
</dbReference>
<evidence type="ECO:0000259" key="4">
    <source>
        <dbReference type="PROSITE" id="PS50943"/>
    </source>
</evidence>
<feature type="domain" description="HTH cro/C1-type" evidence="4">
    <location>
        <begin position="30"/>
        <end position="84"/>
    </location>
</feature>
<dbReference type="SUPFAM" id="SSF51306">
    <property type="entry name" value="LexA/Signal peptidase"/>
    <property type="match status" value="1"/>
</dbReference>
<evidence type="ECO:0000313" key="5">
    <source>
        <dbReference type="EMBL" id="RPE86017.1"/>
    </source>
</evidence>
<dbReference type="SMART" id="SM00530">
    <property type="entry name" value="HTH_XRE"/>
    <property type="match status" value="1"/>
</dbReference>
<evidence type="ECO:0000256" key="3">
    <source>
        <dbReference type="ARBA" id="ARBA00023163"/>
    </source>
</evidence>
<evidence type="ECO:0000256" key="2">
    <source>
        <dbReference type="ARBA" id="ARBA00023125"/>
    </source>
</evidence>
<dbReference type="InterPro" id="IPR039418">
    <property type="entry name" value="LexA-like"/>
</dbReference>
<dbReference type="Pfam" id="PF01381">
    <property type="entry name" value="HTH_3"/>
    <property type="match status" value="1"/>
</dbReference>
<accession>A0A3N4W900</accession>
<dbReference type="CDD" id="cd06529">
    <property type="entry name" value="S24_LexA-like"/>
    <property type="match status" value="1"/>
</dbReference>
<dbReference type="SUPFAM" id="SSF47413">
    <property type="entry name" value="lambda repressor-like DNA-binding domains"/>
    <property type="match status" value="1"/>
</dbReference>
<dbReference type="Gene3D" id="1.10.260.40">
    <property type="entry name" value="lambda repressor-like DNA-binding domains"/>
    <property type="match status" value="1"/>
</dbReference>
<dbReference type="PANTHER" id="PTHR40661">
    <property type="match status" value="1"/>
</dbReference>
<reference evidence="5 6" key="1">
    <citation type="submission" date="2018-11" db="EMBL/GenBank/DDBJ databases">
        <title>Genomic Encyclopedia of Type Strains, Phase IV (KMG-IV): sequencing the most valuable type-strain genomes for metagenomic binning, comparative biology and taxonomic classification.</title>
        <authorList>
            <person name="Goeker M."/>
        </authorList>
    </citation>
    <scope>NUCLEOTIDE SEQUENCE [LARGE SCALE GENOMIC DNA]</scope>
    <source>
        <strain evidence="5 6">DSM 27238</strain>
    </source>
</reference>
<dbReference type="Gene3D" id="2.10.109.10">
    <property type="entry name" value="Umud Fragment, subunit A"/>
    <property type="match status" value="1"/>
</dbReference>
<dbReference type="GO" id="GO:0003677">
    <property type="term" value="F:DNA binding"/>
    <property type="evidence" value="ECO:0007669"/>
    <property type="project" value="UniProtKB-KW"/>
</dbReference>
<keyword evidence="1" id="KW-0805">Transcription regulation</keyword>
<gene>
    <name evidence="5" type="ORF">EDC46_0408</name>
</gene>
<proteinExistence type="predicted"/>
<dbReference type="InterPro" id="IPR001387">
    <property type="entry name" value="Cro/C1-type_HTH"/>
</dbReference>
<sequence>MNKSDIIQVKSLLQVIFMKKEETLPFKILFKQKRTELGYTQKDVAERTNTSPTLISKYEKGLAKPRIETAKRIAELLKIDLTTLIESLTQEEVYLTKIPFYLTEFDEDEFLYIPNTLLPNNVSPSNFLAYKYQGNSMEPILQHGDTLIVNTTYDMNDNCFNKDIFLVMTDDNVYTRHIAVGDKNNFIIYASNNMYQSFEISHQRIEIIGKVIWRSGFI</sequence>
<dbReference type="OrthoDB" id="5676324at2"/>
<organism evidence="5 6">
    <name type="scientific">Vespertiliibacter pulmonis</name>
    <dbReference type="NCBI Taxonomy" id="1443036"/>
    <lineage>
        <taxon>Bacteria</taxon>
        <taxon>Pseudomonadati</taxon>
        <taxon>Pseudomonadota</taxon>
        <taxon>Gammaproteobacteria</taxon>
        <taxon>Pasteurellales</taxon>
        <taxon>Pasteurellaceae</taxon>
        <taxon>Vespertiliibacter</taxon>
    </lineage>
</organism>
<name>A0A3N4W900_9PAST</name>